<dbReference type="SMART" id="SM00225">
    <property type="entry name" value="BTB"/>
    <property type="match status" value="1"/>
</dbReference>
<dbReference type="PROSITE" id="PS00028">
    <property type="entry name" value="ZINC_FINGER_C2H2_1"/>
    <property type="match status" value="1"/>
</dbReference>
<accession>A0A087UK13</accession>
<keyword evidence="2" id="KW-0479">Metal-binding</keyword>
<feature type="region of interest" description="Disordered" evidence="3">
    <location>
        <begin position="346"/>
        <end position="369"/>
    </location>
</feature>
<evidence type="ECO:0000313" key="6">
    <source>
        <dbReference type="EMBL" id="KFM77702.1"/>
    </source>
</evidence>
<evidence type="ECO:0000256" key="2">
    <source>
        <dbReference type="PROSITE-ProRule" id="PRU00042"/>
    </source>
</evidence>
<feature type="compositionally biased region" description="Polar residues" evidence="3">
    <location>
        <begin position="346"/>
        <end position="356"/>
    </location>
</feature>
<dbReference type="Gene3D" id="3.30.710.10">
    <property type="entry name" value="Potassium Channel Kv1.1, Chain A"/>
    <property type="match status" value="1"/>
</dbReference>
<keyword evidence="2" id="KW-0863">Zinc-finger</keyword>
<dbReference type="OMA" id="TNTICEN"/>
<dbReference type="GO" id="GO:0005634">
    <property type="term" value="C:nucleus"/>
    <property type="evidence" value="ECO:0007669"/>
    <property type="project" value="TreeGrafter"/>
</dbReference>
<dbReference type="InterPro" id="IPR000210">
    <property type="entry name" value="BTB/POZ_dom"/>
</dbReference>
<dbReference type="CDD" id="cd18315">
    <property type="entry name" value="BTB_POZ_BAB-like"/>
    <property type="match status" value="1"/>
</dbReference>
<name>A0A087UK13_STEMI</name>
<dbReference type="Pfam" id="PF00651">
    <property type="entry name" value="BTB"/>
    <property type="match status" value="1"/>
</dbReference>
<evidence type="ECO:0000259" key="5">
    <source>
        <dbReference type="PROSITE" id="PS50157"/>
    </source>
</evidence>
<feature type="compositionally biased region" description="Polar residues" evidence="3">
    <location>
        <begin position="235"/>
        <end position="245"/>
    </location>
</feature>
<keyword evidence="7" id="KW-1185">Reference proteome</keyword>
<dbReference type="PANTHER" id="PTHR23110:SF101">
    <property type="entry name" value="PROTEIN JIM LOVELL"/>
    <property type="match status" value="1"/>
</dbReference>
<feature type="compositionally biased region" description="Basic and acidic residues" evidence="3">
    <location>
        <begin position="174"/>
        <end position="183"/>
    </location>
</feature>
<keyword evidence="2" id="KW-0862">Zinc</keyword>
<dbReference type="InterPro" id="IPR051095">
    <property type="entry name" value="Dros_DevTransReg"/>
</dbReference>
<feature type="region of interest" description="Disordered" evidence="3">
    <location>
        <begin position="135"/>
        <end position="254"/>
    </location>
</feature>
<dbReference type="GO" id="GO:0048468">
    <property type="term" value="P:cell development"/>
    <property type="evidence" value="ECO:0007669"/>
    <property type="project" value="UniProtKB-ARBA"/>
</dbReference>
<proteinExistence type="predicted"/>
<feature type="compositionally biased region" description="Polar residues" evidence="3">
    <location>
        <begin position="184"/>
        <end position="193"/>
    </location>
</feature>
<dbReference type="InterPro" id="IPR011333">
    <property type="entry name" value="SKP1/BTB/POZ_sf"/>
</dbReference>
<feature type="non-terminal residue" evidence="6">
    <location>
        <position position="402"/>
    </location>
</feature>
<dbReference type="PROSITE" id="PS50157">
    <property type="entry name" value="ZINC_FINGER_C2H2_2"/>
    <property type="match status" value="1"/>
</dbReference>
<dbReference type="Proteomes" id="UP000054359">
    <property type="component" value="Unassembled WGS sequence"/>
</dbReference>
<evidence type="ECO:0000259" key="4">
    <source>
        <dbReference type="PROSITE" id="PS50097"/>
    </source>
</evidence>
<dbReference type="GO" id="GO:0003006">
    <property type="term" value="P:developmental process involved in reproduction"/>
    <property type="evidence" value="ECO:0007669"/>
    <property type="project" value="UniProtKB-ARBA"/>
</dbReference>
<protein>
    <submittedName>
        <fullName evidence="6">Broad-complex core protein isoforms 1/2/3/4/5</fullName>
    </submittedName>
</protein>
<dbReference type="AlphaFoldDB" id="A0A087UK13"/>
<feature type="compositionally biased region" description="Polar residues" evidence="3">
    <location>
        <begin position="152"/>
        <end position="171"/>
    </location>
</feature>
<feature type="compositionally biased region" description="Basic residues" evidence="3">
    <location>
        <begin position="139"/>
        <end position="148"/>
    </location>
</feature>
<evidence type="ECO:0000313" key="7">
    <source>
        <dbReference type="Proteomes" id="UP000054359"/>
    </source>
</evidence>
<gene>
    <name evidence="6" type="ORF">X975_03832</name>
</gene>
<dbReference type="EMBL" id="KK120181">
    <property type="protein sequence ID" value="KFM77702.1"/>
    <property type="molecule type" value="Genomic_DNA"/>
</dbReference>
<dbReference type="GO" id="GO:0048513">
    <property type="term" value="P:animal organ development"/>
    <property type="evidence" value="ECO:0007669"/>
    <property type="project" value="UniProtKB-ARBA"/>
</dbReference>
<dbReference type="PROSITE" id="PS50097">
    <property type="entry name" value="BTB"/>
    <property type="match status" value="1"/>
</dbReference>
<organism evidence="6 7">
    <name type="scientific">Stegodyphus mimosarum</name>
    <name type="common">African social velvet spider</name>
    <dbReference type="NCBI Taxonomy" id="407821"/>
    <lineage>
        <taxon>Eukaryota</taxon>
        <taxon>Metazoa</taxon>
        <taxon>Ecdysozoa</taxon>
        <taxon>Arthropoda</taxon>
        <taxon>Chelicerata</taxon>
        <taxon>Arachnida</taxon>
        <taxon>Araneae</taxon>
        <taxon>Araneomorphae</taxon>
        <taxon>Entelegynae</taxon>
        <taxon>Eresoidea</taxon>
        <taxon>Eresidae</taxon>
        <taxon>Stegodyphus</taxon>
    </lineage>
</organism>
<dbReference type="STRING" id="407821.A0A087UK13"/>
<evidence type="ECO:0000256" key="1">
    <source>
        <dbReference type="ARBA" id="ARBA00023242"/>
    </source>
</evidence>
<feature type="domain" description="C2H2-type" evidence="5">
    <location>
        <begin position="376"/>
        <end position="402"/>
    </location>
</feature>
<dbReference type="GO" id="GO:0008270">
    <property type="term" value="F:zinc ion binding"/>
    <property type="evidence" value="ECO:0007669"/>
    <property type="project" value="UniProtKB-KW"/>
</dbReference>
<dbReference type="OrthoDB" id="6508661at2759"/>
<keyword evidence="1" id="KW-0539">Nucleus</keyword>
<feature type="domain" description="BTB" evidence="4">
    <location>
        <begin position="33"/>
        <end position="98"/>
    </location>
</feature>
<dbReference type="GO" id="GO:0006357">
    <property type="term" value="P:regulation of transcription by RNA polymerase II"/>
    <property type="evidence" value="ECO:0007669"/>
    <property type="project" value="TreeGrafter"/>
</dbReference>
<dbReference type="PANTHER" id="PTHR23110">
    <property type="entry name" value="BTB DOMAIN TRANSCRIPTION FACTOR"/>
    <property type="match status" value="1"/>
</dbReference>
<reference evidence="6 7" key="1">
    <citation type="submission" date="2013-11" db="EMBL/GenBank/DDBJ databases">
        <title>Genome sequencing of Stegodyphus mimosarum.</title>
        <authorList>
            <person name="Bechsgaard J."/>
        </authorList>
    </citation>
    <scope>NUCLEOTIDE SEQUENCE [LARGE SCALE GENOMIC DNA]</scope>
</reference>
<dbReference type="SUPFAM" id="SSF54695">
    <property type="entry name" value="POZ domain"/>
    <property type="match status" value="1"/>
</dbReference>
<sequence>MNRTTDMQSLHILNHSKCMLAAFHNLRQDESMLDVTLACQGLNLKAHKLILSACSPFFKSVLESNPCKHPIIILKDVEFVDLKAVIDFLYKGELSVPRERLIPTLKVAEDLQIRGLTRHESNKVDYEKLYQKVHERQSGRKRRKKYHKCSSDSEGQDYSNNSDSDEIVSQSDDSEIKTLEKTEANLSPSSLKDQGSHDESSDEADEPRPVVLRVTEPADDEALSVNKDGMDVENISGQPFSTFQNHESDENDSYQNDINADEEIHDAPLSVQENSPVQENASVCVSEPSVSASHGNTEDSNSVIPVVEVDHDNIQGMETAVNVDLNATDEGTDSVKQISVELNSSPPVVKSQSIMPSEQADSESETEYGNENLDGFECSTCGLLLTSRSALIRHEIIIHKSP</sequence>
<dbReference type="InterPro" id="IPR013087">
    <property type="entry name" value="Znf_C2H2_type"/>
</dbReference>
<evidence type="ECO:0000256" key="3">
    <source>
        <dbReference type="SAM" id="MobiDB-lite"/>
    </source>
</evidence>